<evidence type="ECO:0000256" key="1">
    <source>
        <dbReference type="SAM" id="MobiDB-lite"/>
    </source>
</evidence>
<organism evidence="2 3">
    <name type="scientific">Neotoma lepida</name>
    <name type="common">Desert woodrat</name>
    <dbReference type="NCBI Taxonomy" id="56216"/>
    <lineage>
        <taxon>Eukaryota</taxon>
        <taxon>Metazoa</taxon>
        <taxon>Chordata</taxon>
        <taxon>Craniata</taxon>
        <taxon>Vertebrata</taxon>
        <taxon>Euteleostomi</taxon>
        <taxon>Mammalia</taxon>
        <taxon>Eutheria</taxon>
        <taxon>Euarchontoglires</taxon>
        <taxon>Glires</taxon>
        <taxon>Rodentia</taxon>
        <taxon>Myomorpha</taxon>
        <taxon>Muroidea</taxon>
        <taxon>Cricetidae</taxon>
        <taxon>Neotominae</taxon>
        <taxon>Neotoma</taxon>
    </lineage>
</organism>
<dbReference type="Proteomes" id="UP000092124">
    <property type="component" value="Unassembled WGS sequence"/>
</dbReference>
<gene>
    <name evidence="2" type="ORF">A6R68_03816</name>
</gene>
<comment type="caution">
    <text evidence="2">The sequence shown here is derived from an EMBL/GenBank/DDBJ whole genome shotgun (WGS) entry which is preliminary data.</text>
</comment>
<dbReference type="AlphaFoldDB" id="A0A1A6GPM9"/>
<reference evidence="2 3" key="1">
    <citation type="submission" date="2016-06" db="EMBL/GenBank/DDBJ databases">
        <title>The Draft Genome Sequence and Annotation of the Desert Woodrat Neotoma lepida.</title>
        <authorList>
            <person name="Campbell M."/>
            <person name="Oakeson K.F."/>
            <person name="Yandell M."/>
            <person name="Halpert J.R."/>
            <person name="Dearing D."/>
        </authorList>
    </citation>
    <scope>NUCLEOTIDE SEQUENCE [LARGE SCALE GENOMIC DNA]</scope>
    <source>
        <strain evidence="2">417</strain>
        <tissue evidence="2">Liver</tissue>
    </source>
</reference>
<proteinExistence type="predicted"/>
<protein>
    <submittedName>
        <fullName evidence="2">Uncharacterized protein</fullName>
    </submittedName>
</protein>
<dbReference type="EMBL" id="LZPO01078267">
    <property type="protein sequence ID" value="OBS67655.1"/>
    <property type="molecule type" value="Genomic_DNA"/>
</dbReference>
<sequence length="112" mass="11508">MSADLTEVNGALTPAGRFGATPTPPPGEQQGQRQAGDSPCGTVTARGRGMLRSRGLPRREPIAEGTGAAGDLACTRGRQGHLGEQRPGNTDPTPLGPPESPKPVGNLSNMER</sequence>
<keyword evidence="3" id="KW-1185">Reference proteome</keyword>
<evidence type="ECO:0000313" key="2">
    <source>
        <dbReference type="EMBL" id="OBS67655.1"/>
    </source>
</evidence>
<feature type="region of interest" description="Disordered" evidence="1">
    <location>
        <begin position="1"/>
        <end position="112"/>
    </location>
</feature>
<name>A0A1A6GPM9_NEOLE</name>
<evidence type="ECO:0000313" key="3">
    <source>
        <dbReference type="Proteomes" id="UP000092124"/>
    </source>
</evidence>
<accession>A0A1A6GPM9</accession>